<dbReference type="Gene3D" id="3.80.10.10">
    <property type="entry name" value="Ribonuclease Inhibitor"/>
    <property type="match status" value="1"/>
</dbReference>
<protein>
    <submittedName>
        <fullName evidence="5">Uncharacterized protein</fullName>
    </submittedName>
</protein>
<feature type="region of interest" description="Disordered" evidence="4">
    <location>
        <begin position="469"/>
        <end position="502"/>
    </location>
</feature>
<feature type="compositionally biased region" description="Polar residues" evidence="4">
    <location>
        <begin position="158"/>
        <end position="169"/>
    </location>
</feature>
<evidence type="ECO:0000256" key="2">
    <source>
        <dbReference type="ARBA" id="ARBA00022490"/>
    </source>
</evidence>
<gene>
    <name evidence="5" type="ORF">SPAPADRAFT_148469</name>
</gene>
<feature type="compositionally biased region" description="Acidic residues" evidence="4">
    <location>
        <begin position="299"/>
        <end position="308"/>
    </location>
</feature>
<dbReference type="RefSeq" id="XP_007373665.1">
    <property type="nucleotide sequence ID" value="XM_007373603.1"/>
</dbReference>
<dbReference type="AlphaFoldDB" id="G3AHB7"/>
<evidence type="ECO:0000256" key="4">
    <source>
        <dbReference type="SAM" id="MobiDB-lite"/>
    </source>
</evidence>
<proteinExistence type="predicted"/>
<sequence length="1276" mass="142782">MLPKEMTPPTVSAAPLVAAASKPESTSTPPSKSNENNVSSTTETANNTLPQSDSKDKKEETTNGTSKRNLDFQKIREILEEETNTFLKGVKNTDVDWFIRDNSVNYTIQIPPSTQTSDKKTDKPSTPDNQTTPEKKVATTNGSTKEAPPSPTLVVSPHLNTTISNTNDNYETKTKPSIGPIQEEMALPYGVTSTGDIMKSSRRRSSAISTTSTTSTSSTSSSGLFSKFKSKFHKFTALFKNDYDLRLKKKNTNASATSNISITDVSSPKRTASKSEISKAEKNAALSSSPTSHIFGTATDDDDDDDGGASDPRLDEYIKFYKQKDVRRASVSSSRAGSVDSGKYPPALVNGFEHTTYNSTPSSPPKETTSKLSSFLRRKTATIINPPSVSFKGLKPLKRVAFHSSTFLIDPPQQIPSRTPRKGNVELLPNGSYKIHPLTEEDKLAIEKSQMGLGGGIVVGGTGALGYIKKDEKDEKESEEGEGEKKEDEEHSDEDNSDEETAIDTRAKSFNIDKPMIPHQPLLKYSVPVEKMALDTMYSRCCHLREILPIPAILKQIPKSSMTPLPLLQLRNPTPTMVEIQTFADFVRIAPIICISLDGVSLSVEQFKILLSAMSAKKQLEKLSLRNTPINEQGWSLLCWFLSRNKVLNRLDITQCPSIAVNILKKKRKKSSDKKYDEEIERMTCNMDNRSDMDWSLFTATLVARGGIEELILTGCCITDIAIFEKLIKLAVSKKTSRLGLAFSQLTPRHFKILVDNWIFQHFARGLDLGFNDFSNVSMLKIILDYSKRPNFDKILANSSLSFLSLNSTNNTFTDIFKEVFETILLKLPNLKYLDLSNNQKLFGTFGKVEENTSSFQIDDTEMTKTTSISSTGSNNTNNEACIIHYFTSKFPLFPKLIRLHLENENFSQASIVAIAKVLPFCKNLGYFSILGNKVDLVAASCLVNAIKNSKTLINVDCNIELFPELFKERIGLYTMRNMERLLYATQKVPSMAQNGEKEDESLTEQLNAILALKAQQKLDLKSEQVTQFLSRVQLIRHELKETIDELLGLQLKNGLDLDGKETLIRFIFIKQSIEKGLSLIDPSLTEDDANDDAKHDNTVNLSHSDEEVSINDDLNGRHSPMRLSSRTSSRTSLNNLNKEEASVLRLSKLTQYHNLEDEEYADMSGEQLRQRMMSVELSDMDKMIGFLEMLRDKGITLEKLFKKHQAHFRSQTHDLLDLAEVRKKLKSMIEYEQGSDEQKTNKEETDDATEPVEEPIISTNEMNETYDKVLSSFTK</sequence>
<feature type="region of interest" description="Disordered" evidence="4">
    <location>
        <begin position="1231"/>
        <end position="1264"/>
    </location>
</feature>
<feature type="compositionally biased region" description="Acidic residues" evidence="4">
    <location>
        <begin position="490"/>
        <end position="502"/>
    </location>
</feature>
<feature type="compositionally biased region" description="Low complexity" evidence="4">
    <location>
        <begin position="359"/>
        <end position="370"/>
    </location>
</feature>
<dbReference type="PANTHER" id="PTHR24107">
    <property type="entry name" value="YNEIN REGULATORY COMPLEX SUBUNIT 5"/>
    <property type="match status" value="1"/>
</dbReference>
<feature type="region of interest" description="Disordered" evidence="4">
    <location>
        <begin position="194"/>
        <end position="223"/>
    </location>
</feature>
<dbReference type="FunCoup" id="G3AHB7">
    <property type="interactions" value="124"/>
</dbReference>
<dbReference type="EMBL" id="GL996500">
    <property type="protein sequence ID" value="EGW34081.1"/>
    <property type="molecule type" value="Genomic_DNA"/>
</dbReference>
<feature type="compositionally biased region" description="Low complexity" evidence="4">
    <location>
        <begin position="206"/>
        <end position="223"/>
    </location>
</feature>
<feature type="compositionally biased region" description="Acidic residues" evidence="4">
    <location>
        <begin position="1245"/>
        <end position="1254"/>
    </location>
</feature>
<evidence type="ECO:0000313" key="6">
    <source>
        <dbReference type="Proteomes" id="UP000000709"/>
    </source>
</evidence>
<keyword evidence="6" id="KW-1185">Reference proteome</keyword>
<dbReference type="InterPro" id="IPR052410">
    <property type="entry name" value="DRC5"/>
</dbReference>
<evidence type="ECO:0000256" key="3">
    <source>
        <dbReference type="ARBA" id="ARBA00023212"/>
    </source>
</evidence>
<evidence type="ECO:0000313" key="5">
    <source>
        <dbReference type="EMBL" id="EGW34081.1"/>
    </source>
</evidence>
<dbReference type="PANTHER" id="PTHR24107:SF2">
    <property type="entry name" value="NLR FAMILY CARD DOMAIN CONTAINING 3"/>
    <property type="match status" value="1"/>
</dbReference>
<dbReference type="GeneID" id="18870786"/>
<organism evidence="6">
    <name type="scientific">Spathaspora passalidarum (strain NRRL Y-27907 / 11-Y1)</name>
    <dbReference type="NCBI Taxonomy" id="619300"/>
    <lineage>
        <taxon>Eukaryota</taxon>
        <taxon>Fungi</taxon>
        <taxon>Dikarya</taxon>
        <taxon>Ascomycota</taxon>
        <taxon>Saccharomycotina</taxon>
        <taxon>Pichiomycetes</taxon>
        <taxon>Debaryomycetaceae</taxon>
        <taxon>Spathaspora</taxon>
    </lineage>
</organism>
<feature type="compositionally biased region" description="Polar residues" evidence="4">
    <location>
        <begin position="126"/>
        <end position="144"/>
    </location>
</feature>
<dbReference type="InterPro" id="IPR032675">
    <property type="entry name" value="LRR_dom_sf"/>
</dbReference>
<feature type="compositionally biased region" description="Polar residues" evidence="4">
    <location>
        <begin position="285"/>
        <end position="294"/>
    </location>
</feature>
<dbReference type="GO" id="GO:0005856">
    <property type="term" value="C:cytoskeleton"/>
    <property type="evidence" value="ECO:0007669"/>
    <property type="project" value="UniProtKB-SubCell"/>
</dbReference>
<accession>G3AHB7</accession>
<feature type="region of interest" description="Disordered" evidence="4">
    <location>
        <begin position="108"/>
        <end position="176"/>
    </location>
</feature>
<dbReference type="KEGG" id="spaa:SPAPADRAFT_148469"/>
<dbReference type="HOGENOM" id="CLU_004492_0_0_1"/>
<dbReference type="OMA" id="TGCCITD"/>
<dbReference type="InParanoid" id="G3AHB7"/>
<dbReference type="eggNOG" id="ENOG502QYHN">
    <property type="taxonomic scope" value="Eukaryota"/>
</dbReference>
<feature type="region of interest" description="Disordered" evidence="4">
    <location>
        <begin position="350"/>
        <end position="370"/>
    </location>
</feature>
<feature type="region of interest" description="Disordered" evidence="4">
    <location>
        <begin position="1"/>
        <end position="69"/>
    </location>
</feature>
<feature type="compositionally biased region" description="Low complexity" evidence="4">
    <location>
        <begin position="1123"/>
        <end position="1133"/>
    </location>
</feature>
<comment type="subcellular location">
    <subcellularLocation>
        <location evidence="1">Cytoplasm</location>
        <location evidence="1">Cytoskeleton</location>
    </subcellularLocation>
</comment>
<dbReference type="Proteomes" id="UP000000709">
    <property type="component" value="Unassembled WGS sequence"/>
</dbReference>
<dbReference type="SUPFAM" id="SSF52047">
    <property type="entry name" value="RNI-like"/>
    <property type="match status" value="1"/>
</dbReference>
<feature type="compositionally biased region" description="Polar residues" evidence="4">
    <location>
        <begin position="38"/>
        <end position="52"/>
    </location>
</feature>
<dbReference type="OrthoDB" id="8436363at2759"/>
<name>G3AHB7_SPAPN</name>
<keyword evidence="3" id="KW-0206">Cytoskeleton</keyword>
<feature type="region of interest" description="Disordered" evidence="4">
    <location>
        <begin position="1111"/>
        <end position="1133"/>
    </location>
</feature>
<evidence type="ECO:0000256" key="1">
    <source>
        <dbReference type="ARBA" id="ARBA00004245"/>
    </source>
</evidence>
<reference evidence="5 6" key="1">
    <citation type="journal article" date="2011" name="Proc. Natl. Acad. Sci. U.S.A.">
        <title>Comparative genomics of xylose-fermenting fungi for enhanced biofuel production.</title>
        <authorList>
            <person name="Wohlbach D.J."/>
            <person name="Kuo A."/>
            <person name="Sato T.K."/>
            <person name="Potts K.M."/>
            <person name="Salamov A.A."/>
            <person name="LaButti K.M."/>
            <person name="Sun H."/>
            <person name="Clum A."/>
            <person name="Pangilinan J.L."/>
            <person name="Lindquist E.A."/>
            <person name="Lucas S."/>
            <person name="Lapidus A."/>
            <person name="Jin M."/>
            <person name="Gunawan C."/>
            <person name="Balan V."/>
            <person name="Dale B.E."/>
            <person name="Jeffries T.W."/>
            <person name="Zinkel R."/>
            <person name="Barry K.W."/>
            <person name="Grigoriev I.V."/>
            <person name="Gasch A.P."/>
        </authorList>
    </citation>
    <scope>NUCLEOTIDE SEQUENCE [LARGE SCALE GENOMIC DNA]</scope>
    <source>
        <strain evidence="6">NRRL Y-27907 / 11-Y1</strain>
    </source>
</reference>
<keyword evidence="2" id="KW-0963">Cytoplasm</keyword>
<feature type="compositionally biased region" description="Low complexity" evidence="4">
    <location>
        <begin position="18"/>
        <end position="37"/>
    </location>
</feature>
<feature type="region of interest" description="Disordered" evidence="4">
    <location>
        <begin position="264"/>
        <end position="309"/>
    </location>
</feature>